<dbReference type="OrthoDB" id="6611281at2759"/>
<evidence type="ECO:0000313" key="2">
    <source>
        <dbReference type="Proteomes" id="UP000499080"/>
    </source>
</evidence>
<keyword evidence="2" id="KW-1185">Reference proteome</keyword>
<organism evidence="1 2">
    <name type="scientific">Araneus ventricosus</name>
    <name type="common">Orbweaver spider</name>
    <name type="synonym">Epeira ventricosa</name>
    <dbReference type="NCBI Taxonomy" id="182803"/>
    <lineage>
        <taxon>Eukaryota</taxon>
        <taxon>Metazoa</taxon>
        <taxon>Ecdysozoa</taxon>
        <taxon>Arthropoda</taxon>
        <taxon>Chelicerata</taxon>
        <taxon>Arachnida</taxon>
        <taxon>Araneae</taxon>
        <taxon>Araneomorphae</taxon>
        <taxon>Entelegynae</taxon>
        <taxon>Araneoidea</taxon>
        <taxon>Araneidae</taxon>
        <taxon>Araneus</taxon>
    </lineage>
</organism>
<protein>
    <submittedName>
        <fullName evidence="1">Uncharacterized protein</fullName>
    </submittedName>
</protein>
<comment type="caution">
    <text evidence="1">The sequence shown here is derived from an EMBL/GenBank/DDBJ whole genome shotgun (WGS) entry which is preliminary data.</text>
</comment>
<proteinExistence type="predicted"/>
<sequence length="106" mass="12609">MSTSTKELDYCVMEYAKMSSIIVDLRHFWTKFDKNPPHRHNIMRWVRQFEEAVYLCKGKCTERTKSSRRASAQQKVPQTIMHVVLRKNLKSKPFIFQMVQTLKGTK</sequence>
<name>A0A4Y2PD49_ARAVE</name>
<dbReference type="EMBL" id="BGPR01010978">
    <property type="protein sequence ID" value="GBN48979.1"/>
    <property type="molecule type" value="Genomic_DNA"/>
</dbReference>
<gene>
    <name evidence="1" type="ORF">AVEN_95503_1</name>
</gene>
<evidence type="ECO:0000313" key="1">
    <source>
        <dbReference type="EMBL" id="GBN48979.1"/>
    </source>
</evidence>
<dbReference type="AlphaFoldDB" id="A0A4Y2PD49"/>
<reference evidence="1 2" key="1">
    <citation type="journal article" date="2019" name="Sci. Rep.">
        <title>Orb-weaving spider Araneus ventricosus genome elucidates the spidroin gene catalogue.</title>
        <authorList>
            <person name="Kono N."/>
            <person name="Nakamura H."/>
            <person name="Ohtoshi R."/>
            <person name="Moran D.A.P."/>
            <person name="Shinohara A."/>
            <person name="Yoshida Y."/>
            <person name="Fujiwara M."/>
            <person name="Mori M."/>
            <person name="Tomita M."/>
            <person name="Arakawa K."/>
        </authorList>
    </citation>
    <scope>NUCLEOTIDE SEQUENCE [LARGE SCALE GENOMIC DNA]</scope>
</reference>
<accession>A0A4Y2PD49</accession>
<dbReference type="Proteomes" id="UP000499080">
    <property type="component" value="Unassembled WGS sequence"/>
</dbReference>